<dbReference type="PROSITE" id="PS51085">
    <property type="entry name" value="2FE2S_FER_2"/>
    <property type="match status" value="1"/>
</dbReference>
<dbReference type="InterPro" id="IPR012675">
    <property type="entry name" value="Beta-grasp_dom_sf"/>
</dbReference>
<dbReference type="KEGG" id="ppel:H6H00_30610"/>
<dbReference type="Gene3D" id="2.40.30.10">
    <property type="entry name" value="Translation factors"/>
    <property type="match status" value="1"/>
</dbReference>
<dbReference type="EMBL" id="CP060131">
    <property type="protein sequence ID" value="QNG52336.1"/>
    <property type="molecule type" value="Genomic_DNA"/>
</dbReference>
<keyword evidence="7" id="KW-0408">Iron</keyword>
<evidence type="ECO:0000259" key="10">
    <source>
        <dbReference type="PROSITE" id="PS51384"/>
    </source>
</evidence>
<protein>
    <submittedName>
        <fullName evidence="11">Ferredoxin reductase</fullName>
    </submittedName>
</protein>
<dbReference type="Pfam" id="PF00111">
    <property type="entry name" value="Fer2"/>
    <property type="match status" value="1"/>
</dbReference>
<dbReference type="InterPro" id="IPR001433">
    <property type="entry name" value="OxRdtase_FAD/NAD-bd"/>
</dbReference>
<dbReference type="CDD" id="cd06216">
    <property type="entry name" value="FNR_iron_sulfur_binding_2"/>
    <property type="match status" value="1"/>
</dbReference>
<comment type="cofactor">
    <cofactor evidence="1">
        <name>FAD</name>
        <dbReference type="ChEBI" id="CHEBI:57692"/>
    </cofactor>
</comment>
<dbReference type="PANTHER" id="PTHR47354:SF6">
    <property type="entry name" value="NADH OXIDOREDUCTASE HCR"/>
    <property type="match status" value="1"/>
</dbReference>
<organism evidence="11 12">
    <name type="scientific">Pseudonocardia petroleophila</name>
    <dbReference type="NCBI Taxonomy" id="37331"/>
    <lineage>
        <taxon>Bacteria</taxon>
        <taxon>Bacillati</taxon>
        <taxon>Actinomycetota</taxon>
        <taxon>Actinomycetes</taxon>
        <taxon>Pseudonocardiales</taxon>
        <taxon>Pseudonocardiaceae</taxon>
        <taxon>Pseudonocardia</taxon>
    </lineage>
</organism>
<dbReference type="Gene3D" id="3.10.20.30">
    <property type="match status" value="1"/>
</dbReference>
<evidence type="ECO:0000313" key="11">
    <source>
        <dbReference type="EMBL" id="QNG52336.1"/>
    </source>
</evidence>
<dbReference type="InterPro" id="IPR001041">
    <property type="entry name" value="2Fe-2S_ferredoxin-type"/>
</dbReference>
<evidence type="ECO:0000256" key="8">
    <source>
        <dbReference type="ARBA" id="ARBA00023014"/>
    </source>
</evidence>
<dbReference type="Gene3D" id="3.40.50.80">
    <property type="entry name" value="Nucleotide-binding domain of ferredoxin-NADP reductase (FNR) module"/>
    <property type="match status" value="1"/>
</dbReference>
<dbReference type="Pfam" id="PF00970">
    <property type="entry name" value="FAD_binding_6"/>
    <property type="match status" value="1"/>
</dbReference>
<keyword evidence="3" id="KW-0001">2Fe-2S</keyword>
<keyword evidence="2" id="KW-0285">Flavoprotein</keyword>
<dbReference type="SUPFAM" id="SSF63380">
    <property type="entry name" value="Riboflavin synthase domain-like"/>
    <property type="match status" value="1"/>
</dbReference>
<feature type="domain" description="2Fe-2S ferredoxin-type" evidence="9">
    <location>
        <begin position="252"/>
        <end position="338"/>
    </location>
</feature>
<evidence type="ECO:0000256" key="3">
    <source>
        <dbReference type="ARBA" id="ARBA00022714"/>
    </source>
</evidence>
<dbReference type="AlphaFoldDB" id="A0A7G7MHS5"/>
<dbReference type="InterPro" id="IPR017927">
    <property type="entry name" value="FAD-bd_FR_type"/>
</dbReference>
<evidence type="ECO:0000256" key="2">
    <source>
        <dbReference type="ARBA" id="ARBA00022630"/>
    </source>
</evidence>
<dbReference type="InterPro" id="IPR036010">
    <property type="entry name" value="2Fe-2S_ferredoxin-like_sf"/>
</dbReference>
<proteinExistence type="predicted"/>
<evidence type="ECO:0000259" key="9">
    <source>
        <dbReference type="PROSITE" id="PS51085"/>
    </source>
</evidence>
<evidence type="ECO:0000256" key="1">
    <source>
        <dbReference type="ARBA" id="ARBA00001974"/>
    </source>
</evidence>
<feature type="domain" description="FAD-binding FR-type" evidence="10">
    <location>
        <begin position="27"/>
        <end position="128"/>
    </location>
</feature>
<dbReference type="GO" id="GO:0016491">
    <property type="term" value="F:oxidoreductase activity"/>
    <property type="evidence" value="ECO:0007669"/>
    <property type="project" value="UniProtKB-KW"/>
</dbReference>
<keyword evidence="12" id="KW-1185">Reference proteome</keyword>
<evidence type="ECO:0000256" key="7">
    <source>
        <dbReference type="ARBA" id="ARBA00023004"/>
    </source>
</evidence>
<gene>
    <name evidence="11" type="ORF">H6H00_30610</name>
</gene>
<dbReference type="PRINTS" id="PR00409">
    <property type="entry name" value="PHDIOXRDTASE"/>
</dbReference>
<dbReference type="InterPro" id="IPR050415">
    <property type="entry name" value="MRET"/>
</dbReference>
<evidence type="ECO:0000313" key="12">
    <source>
        <dbReference type="Proteomes" id="UP000515728"/>
    </source>
</evidence>
<dbReference type="PROSITE" id="PS51384">
    <property type="entry name" value="FAD_FR"/>
    <property type="match status" value="1"/>
</dbReference>
<dbReference type="RefSeq" id="WP_185719086.1">
    <property type="nucleotide sequence ID" value="NZ_BAAAWI010000001.1"/>
</dbReference>
<sequence length="339" mass="36190">MFKALVALTTPLLPEDYLSLVDPLWSTTELRGRVVGVRRETDRATTLTIRPGRAWTGHRAGQYVRIGVDVAGVRHWRTYSLSGPEGEADLTITVQALPDGLVSRHLVDATPVGSIVRLEQAAGDFVLPSPVPAKLLMVTAGSGITPVMSMLRTLGAHPDVVVLHSAPTAADVIFADELAARPGTVVRHTTEHGRLDLAELDALCPDWRDREAFVCGPAGLLDAAEEHWGEARARLHLERFTPPVRSTGGAGGTVTFGDRDVEVDGGASLLEAGEEAGVLLPSGCRMGICFSCILPLRDGQVRDLRTGEIHGEPGDMVQTCITGATGTARLDLRPAEENR</sequence>
<keyword evidence="5" id="KW-0274">FAD</keyword>
<reference evidence="11 12" key="1">
    <citation type="submission" date="2020-08" db="EMBL/GenBank/DDBJ databases">
        <authorList>
            <person name="Mo P."/>
        </authorList>
    </citation>
    <scope>NUCLEOTIDE SEQUENCE [LARGE SCALE GENOMIC DNA]</scope>
    <source>
        <strain evidence="11 12">CGMCC 4.1532</strain>
    </source>
</reference>
<evidence type="ECO:0000256" key="6">
    <source>
        <dbReference type="ARBA" id="ARBA00023002"/>
    </source>
</evidence>
<name>A0A7G7MHS5_9PSEU</name>
<dbReference type="GO" id="GO:0046872">
    <property type="term" value="F:metal ion binding"/>
    <property type="evidence" value="ECO:0007669"/>
    <property type="project" value="UniProtKB-KW"/>
</dbReference>
<evidence type="ECO:0000256" key="4">
    <source>
        <dbReference type="ARBA" id="ARBA00022723"/>
    </source>
</evidence>
<dbReference type="InterPro" id="IPR008333">
    <property type="entry name" value="Cbr1-like_FAD-bd_dom"/>
</dbReference>
<dbReference type="GO" id="GO:0051537">
    <property type="term" value="F:2 iron, 2 sulfur cluster binding"/>
    <property type="evidence" value="ECO:0007669"/>
    <property type="project" value="UniProtKB-KW"/>
</dbReference>
<keyword evidence="6" id="KW-0560">Oxidoreductase</keyword>
<evidence type="ECO:0000256" key="5">
    <source>
        <dbReference type="ARBA" id="ARBA00022827"/>
    </source>
</evidence>
<dbReference type="Pfam" id="PF00175">
    <property type="entry name" value="NAD_binding_1"/>
    <property type="match status" value="1"/>
</dbReference>
<keyword evidence="8" id="KW-0411">Iron-sulfur</keyword>
<dbReference type="InterPro" id="IPR039261">
    <property type="entry name" value="FNR_nucleotide-bd"/>
</dbReference>
<dbReference type="CDD" id="cd00207">
    <property type="entry name" value="fer2"/>
    <property type="match status" value="1"/>
</dbReference>
<keyword evidence="4" id="KW-0479">Metal-binding</keyword>
<dbReference type="PANTHER" id="PTHR47354">
    <property type="entry name" value="NADH OXIDOREDUCTASE HCR"/>
    <property type="match status" value="1"/>
</dbReference>
<dbReference type="InterPro" id="IPR017938">
    <property type="entry name" value="Riboflavin_synthase-like_b-brl"/>
</dbReference>
<dbReference type="SUPFAM" id="SSF52343">
    <property type="entry name" value="Ferredoxin reductase-like, C-terminal NADP-linked domain"/>
    <property type="match status" value="1"/>
</dbReference>
<dbReference type="Proteomes" id="UP000515728">
    <property type="component" value="Chromosome"/>
</dbReference>
<dbReference type="SUPFAM" id="SSF54292">
    <property type="entry name" value="2Fe-2S ferredoxin-like"/>
    <property type="match status" value="1"/>
</dbReference>
<accession>A0A7G7MHS5</accession>